<dbReference type="EMBL" id="QKTW01000003">
    <property type="protein sequence ID" value="PZF74435.1"/>
    <property type="molecule type" value="Genomic_DNA"/>
</dbReference>
<sequence length="210" mass="23895">MKKLLALLVACVFSLNLRAETKADIFNQQVAITWLGLDFSQLVFIGSATQYHDAGTVTNDDLRNKYFPGWNDLVIKEKDKYNIADAVHRTDVSYATEITAKANAKIPDHDFFSTNESDFQKLNEQKIGDLVKKYDFQGKTGIGLMFFVDGMNKSAAKASVWVTFVDMKTKKVLLTEHEIEKSGGFGFRNYWAKSFYNVLITIKSNFKSWE</sequence>
<comment type="caution">
    <text evidence="2">The sequence shown here is derived from an EMBL/GenBank/DDBJ whole genome shotgun (WGS) entry which is preliminary data.</text>
</comment>
<evidence type="ECO:0000313" key="3">
    <source>
        <dbReference type="Proteomes" id="UP000248745"/>
    </source>
</evidence>
<organism evidence="2 3">
    <name type="scientific">Taibaiella soli</name>
    <dbReference type="NCBI Taxonomy" id="1649169"/>
    <lineage>
        <taxon>Bacteria</taxon>
        <taxon>Pseudomonadati</taxon>
        <taxon>Bacteroidota</taxon>
        <taxon>Chitinophagia</taxon>
        <taxon>Chitinophagales</taxon>
        <taxon>Chitinophagaceae</taxon>
        <taxon>Taibaiella</taxon>
    </lineage>
</organism>
<protein>
    <submittedName>
        <fullName evidence="2">Uncharacterized protein</fullName>
    </submittedName>
</protein>
<reference evidence="2 3" key="1">
    <citation type="submission" date="2018-06" db="EMBL/GenBank/DDBJ databases">
        <title>Mucibacter soli gen. nov., sp. nov., a new member of the family Chitinophagaceae producing mucin.</title>
        <authorList>
            <person name="Kim M.-K."/>
            <person name="Park S."/>
            <person name="Kim T.-S."/>
            <person name="Joung Y."/>
            <person name="Han J.-H."/>
            <person name="Kim S.B."/>
        </authorList>
    </citation>
    <scope>NUCLEOTIDE SEQUENCE [LARGE SCALE GENOMIC DNA]</scope>
    <source>
        <strain evidence="2 3">R1-15</strain>
    </source>
</reference>
<name>A0A2W2AFZ2_9BACT</name>
<dbReference type="AlphaFoldDB" id="A0A2W2AFZ2"/>
<dbReference type="Proteomes" id="UP000248745">
    <property type="component" value="Unassembled WGS sequence"/>
</dbReference>
<evidence type="ECO:0000313" key="2">
    <source>
        <dbReference type="EMBL" id="PZF74435.1"/>
    </source>
</evidence>
<dbReference type="OrthoDB" id="1003359at2"/>
<feature type="signal peptide" evidence="1">
    <location>
        <begin position="1"/>
        <end position="19"/>
    </location>
</feature>
<keyword evidence="3" id="KW-1185">Reference proteome</keyword>
<gene>
    <name evidence="2" type="ORF">DN068_02320</name>
</gene>
<accession>A0A2W2AFZ2</accession>
<proteinExistence type="predicted"/>
<feature type="chain" id="PRO_5015991406" evidence="1">
    <location>
        <begin position="20"/>
        <end position="210"/>
    </location>
</feature>
<keyword evidence="1" id="KW-0732">Signal</keyword>
<evidence type="ECO:0000256" key="1">
    <source>
        <dbReference type="SAM" id="SignalP"/>
    </source>
</evidence>
<dbReference type="RefSeq" id="WP_110997273.1">
    <property type="nucleotide sequence ID" value="NZ_QKTW01000003.1"/>
</dbReference>